<reference evidence="1" key="4">
    <citation type="submission" date="2019-03" db="UniProtKB">
        <authorList>
            <consortium name="EnsemblPlants"/>
        </authorList>
    </citation>
    <scope>IDENTIFICATION</scope>
</reference>
<dbReference type="EnsemblPlants" id="AET6Gv20424700.2">
    <property type="protein sequence ID" value="AET6Gv20424700.2"/>
    <property type="gene ID" value="AET6Gv20424700"/>
</dbReference>
<reference evidence="1" key="3">
    <citation type="journal article" date="2017" name="Nature">
        <title>Genome sequence of the progenitor of the wheat D genome Aegilops tauschii.</title>
        <authorList>
            <person name="Luo M.C."/>
            <person name="Gu Y.Q."/>
            <person name="Puiu D."/>
            <person name="Wang H."/>
            <person name="Twardziok S.O."/>
            <person name="Deal K.R."/>
            <person name="Huo N."/>
            <person name="Zhu T."/>
            <person name="Wang L."/>
            <person name="Wang Y."/>
            <person name="McGuire P.E."/>
            <person name="Liu S."/>
            <person name="Long H."/>
            <person name="Ramasamy R.K."/>
            <person name="Rodriguez J.C."/>
            <person name="Van S.L."/>
            <person name="Yuan L."/>
            <person name="Wang Z."/>
            <person name="Xia Z."/>
            <person name="Xiao L."/>
            <person name="Anderson O.D."/>
            <person name="Ouyang S."/>
            <person name="Liang Y."/>
            <person name="Zimin A.V."/>
            <person name="Pertea G."/>
            <person name="Qi P."/>
            <person name="Bennetzen J.L."/>
            <person name="Dai X."/>
            <person name="Dawson M.W."/>
            <person name="Muller H.G."/>
            <person name="Kugler K."/>
            <person name="Rivarola-Duarte L."/>
            <person name="Spannagl M."/>
            <person name="Mayer K.F.X."/>
            <person name="Lu F.H."/>
            <person name="Bevan M.W."/>
            <person name="Leroy P."/>
            <person name="Li P."/>
            <person name="You F.M."/>
            <person name="Sun Q."/>
            <person name="Liu Z."/>
            <person name="Lyons E."/>
            <person name="Wicker T."/>
            <person name="Salzberg S.L."/>
            <person name="Devos K.M."/>
            <person name="Dvorak J."/>
        </authorList>
    </citation>
    <scope>NUCLEOTIDE SEQUENCE [LARGE SCALE GENOMIC DNA]</scope>
    <source>
        <strain evidence="1">cv. AL8/78</strain>
    </source>
</reference>
<proteinExistence type="predicted"/>
<name>A0A453NN84_AEGTS</name>
<evidence type="ECO:0000313" key="1">
    <source>
        <dbReference type="EnsemblPlants" id="AET6Gv20424700.2"/>
    </source>
</evidence>
<reference evidence="2" key="2">
    <citation type="journal article" date="2017" name="Nat. Plants">
        <title>The Aegilops tauschii genome reveals multiple impacts of transposons.</title>
        <authorList>
            <person name="Zhao G."/>
            <person name="Zou C."/>
            <person name="Li K."/>
            <person name="Wang K."/>
            <person name="Li T."/>
            <person name="Gao L."/>
            <person name="Zhang X."/>
            <person name="Wang H."/>
            <person name="Yang Z."/>
            <person name="Liu X."/>
            <person name="Jiang W."/>
            <person name="Mao L."/>
            <person name="Kong X."/>
            <person name="Jiao Y."/>
            <person name="Jia J."/>
        </authorList>
    </citation>
    <scope>NUCLEOTIDE SEQUENCE [LARGE SCALE GENOMIC DNA]</scope>
    <source>
        <strain evidence="2">cv. AL8/78</strain>
    </source>
</reference>
<protein>
    <submittedName>
        <fullName evidence="1">Uncharacterized protein</fullName>
    </submittedName>
</protein>
<dbReference type="AlphaFoldDB" id="A0A453NN84"/>
<reference evidence="1" key="5">
    <citation type="journal article" date="2021" name="G3 (Bethesda)">
        <title>Aegilops tauschii genome assembly Aet v5.0 features greater sequence contiguity and improved annotation.</title>
        <authorList>
            <person name="Wang L."/>
            <person name="Zhu T."/>
            <person name="Rodriguez J.C."/>
            <person name="Deal K.R."/>
            <person name="Dubcovsky J."/>
            <person name="McGuire P.E."/>
            <person name="Lux T."/>
            <person name="Spannagl M."/>
            <person name="Mayer K.F.X."/>
            <person name="Baldrich P."/>
            <person name="Meyers B.C."/>
            <person name="Huo N."/>
            <person name="Gu Y.Q."/>
            <person name="Zhou H."/>
            <person name="Devos K.M."/>
            <person name="Bennetzen J.L."/>
            <person name="Unver T."/>
            <person name="Budak H."/>
            <person name="Gulick P.J."/>
            <person name="Galiba G."/>
            <person name="Kalapos B."/>
            <person name="Nelson D.R."/>
            <person name="Li P."/>
            <person name="You F.M."/>
            <person name="Luo M.C."/>
            <person name="Dvorak J."/>
        </authorList>
    </citation>
    <scope>NUCLEOTIDE SEQUENCE [LARGE SCALE GENOMIC DNA]</scope>
    <source>
        <strain evidence="1">cv. AL8/78</strain>
    </source>
</reference>
<keyword evidence="2" id="KW-1185">Reference proteome</keyword>
<accession>A0A453NN84</accession>
<dbReference type="Proteomes" id="UP000015105">
    <property type="component" value="Chromosome 6D"/>
</dbReference>
<evidence type="ECO:0000313" key="2">
    <source>
        <dbReference type="Proteomes" id="UP000015105"/>
    </source>
</evidence>
<reference evidence="2" key="1">
    <citation type="journal article" date="2014" name="Science">
        <title>Ancient hybridizations among the ancestral genomes of bread wheat.</title>
        <authorList>
            <consortium name="International Wheat Genome Sequencing Consortium,"/>
            <person name="Marcussen T."/>
            <person name="Sandve S.R."/>
            <person name="Heier L."/>
            <person name="Spannagl M."/>
            <person name="Pfeifer M."/>
            <person name="Jakobsen K.S."/>
            <person name="Wulff B.B."/>
            <person name="Steuernagel B."/>
            <person name="Mayer K.F."/>
            <person name="Olsen O.A."/>
        </authorList>
    </citation>
    <scope>NUCLEOTIDE SEQUENCE [LARGE SCALE GENOMIC DNA]</scope>
    <source>
        <strain evidence="2">cv. AL8/78</strain>
    </source>
</reference>
<sequence>MCACRPLVRPNKQGLTSAAQWCHLSIQPKNLAEQPLRTRTNLLSGARSSLRTSVHQRSEEWRGTKGHCCRHTHRCRR</sequence>
<organism evidence="1 2">
    <name type="scientific">Aegilops tauschii subsp. strangulata</name>
    <name type="common">Goatgrass</name>
    <dbReference type="NCBI Taxonomy" id="200361"/>
    <lineage>
        <taxon>Eukaryota</taxon>
        <taxon>Viridiplantae</taxon>
        <taxon>Streptophyta</taxon>
        <taxon>Embryophyta</taxon>
        <taxon>Tracheophyta</taxon>
        <taxon>Spermatophyta</taxon>
        <taxon>Magnoliopsida</taxon>
        <taxon>Liliopsida</taxon>
        <taxon>Poales</taxon>
        <taxon>Poaceae</taxon>
        <taxon>BOP clade</taxon>
        <taxon>Pooideae</taxon>
        <taxon>Triticodae</taxon>
        <taxon>Triticeae</taxon>
        <taxon>Triticinae</taxon>
        <taxon>Aegilops</taxon>
    </lineage>
</organism>
<dbReference type="Gramene" id="AET6Gv20424700.2">
    <property type="protein sequence ID" value="AET6Gv20424700.2"/>
    <property type="gene ID" value="AET6Gv20424700"/>
</dbReference>